<reference evidence="1" key="1">
    <citation type="submission" date="2018-05" db="EMBL/GenBank/DDBJ databases">
        <authorList>
            <person name="Lanie J.A."/>
            <person name="Ng W.-L."/>
            <person name="Kazmierczak K.M."/>
            <person name="Andrzejewski T.M."/>
            <person name="Davidsen T.M."/>
            <person name="Wayne K.J."/>
            <person name="Tettelin H."/>
            <person name="Glass J.I."/>
            <person name="Rusch D."/>
            <person name="Podicherti R."/>
            <person name="Tsui H.-C.T."/>
            <person name="Winkler M.E."/>
        </authorList>
    </citation>
    <scope>NUCLEOTIDE SEQUENCE</scope>
</reference>
<organism evidence="1">
    <name type="scientific">marine metagenome</name>
    <dbReference type="NCBI Taxonomy" id="408172"/>
    <lineage>
        <taxon>unclassified sequences</taxon>
        <taxon>metagenomes</taxon>
        <taxon>ecological metagenomes</taxon>
    </lineage>
</organism>
<sequence>MHNENGAGLINEVDCSICCALEAQRFWVIPFKEVSAITLKTYNGTKSGGTGSWGRERR</sequence>
<dbReference type="AlphaFoldDB" id="A0A381UX26"/>
<protein>
    <submittedName>
        <fullName evidence="1">Uncharacterized protein</fullName>
    </submittedName>
</protein>
<accession>A0A381UX26</accession>
<proteinExistence type="predicted"/>
<evidence type="ECO:0000313" key="1">
    <source>
        <dbReference type="EMBL" id="SVA32291.1"/>
    </source>
</evidence>
<dbReference type="EMBL" id="UINC01007254">
    <property type="protein sequence ID" value="SVA32291.1"/>
    <property type="molecule type" value="Genomic_DNA"/>
</dbReference>
<name>A0A381UX26_9ZZZZ</name>
<gene>
    <name evidence="1" type="ORF">METZ01_LOCUS85145</name>
</gene>